<dbReference type="AlphaFoldDB" id="A0A7X0IZR0"/>
<comment type="caution">
    <text evidence="2">The sequence shown here is derived from an EMBL/GenBank/DDBJ whole genome shotgun (WGS) entry which is preliminary data.</text>
</comment>
<evidence type="ECO:0000313" key="2">
    <source>
        <dbReference type="EMBL" id="MBB6498373.1"/>
    </source>
</evidence>
<reference evidence="2 3" key="1">
    <citation type="submission" date="2020-08" db="EMBL/GenBank/DDBJ databases">
        <title>Genomic Encyclopedia of Type Strains, Phase IV (KMG-V): Genome sequencing to study the core and pangenomes of soil and plant-associated prokaryotes.</title>
        <authorList>
            <person name="Whitman W."/>
        </authorList>
    </citation>
    <scope>NUCLEOTIDE SEQUENCE [LARGE SCALE GENOMIC DNA]</scope>
    <source>
        <strain evidence="2 3">M2T3</strain>
    </source>
</reference>
<dbReference type="EMBL" id="JACHCC010000001">
    <property type="protein sequence ID" value="MBB6498373.1"/>
    <property type="molecule type" value="Genomic_DNA"/>
</dbReference>
<dbReference type="InterPro" id="IPR019853">
    <property type="entry name" value="GldB-like"/>
</dbReference>
<dbReference type="NCBIfam" id="NF047558">
    <property type="entry name" value="TPR_END_plus"/>
    <property type="match status" value="1"/>
</dbReference>
<feature type="signal peptide" evidence="1">
    <location>
        <begin position="1"/>
        <end position="20"/>
    </location>
</feature>
<name>A0A7X0IZR0_9SPHI</name>
<dbReference type="Proteomes" id="UP000521017">
    <property type="component" value="Unassembled WGS sequence"/>
</dbReference>
<organism evidence="2 3">
    <name type="scientific">Pedobacter cryoconitis</name>
    <dbReference type="NCBI Taxonomy" id="188932"/>
    <lineage>
        <taxon>Bacteria</taxon>
        <taxon>Pseudomonadati</taxon>
        <taxon>Bacteroidota</taxon>
        <taxon>Sphingobacteriia</taxon>
        <taxon>Sphingobacteriales</taxon>
        <taxon>Sphingobacteriaceae</taxon>
        <taxon>Pedobacter</taxon>
    </lineage>
</organism>
<feature type="chain" id="PRO_5030601452" evidence="1">
    <location>
        <begin position="21"/>
        <end position="416"/>
    </location>
</feature>
<protein>
    <submittedName>
        <fullName evidence="2">Uncharacterized protein YjaZ</fullName>
    </submittedName>
</protein>
<proteinExistence type="predicted"/>
<keyword evidence="1" id="KW-0732">Signal</keyword>
<evidence type="ECO:0000256" key="1">
    <source>
        <dbReference type="SAM" id="SignalP"/>
    </source>
</evidence>
<dbReference type="Pfam" id="PF25594">
    <property type="entry name" value="GldB_lipo"/>
    <property type="match status" value="1"/>
</dbReference>
<gene>
    <name evidence="2" type="ORF">HDF25_000497</name>
</gene>
<evidence type="ECO:0000313" key="3">
    <source>
        <dbReference type="Proteomes" id="UP000521017"/>
    </source>
</evidence>
<sequence>MKYFKLSLLFCLLLNTAVFAQNNLSRTADSLYKAKNYTEAGKLYLLSAQKMDFKISKTGGYYNAACCYALNGRADSAMTLLKSAIAYGYKDLGNIKKDSDLMTLHSNPEWDKLISSIKVVSTSTHDPYKAKLVTSDIKNFWKAYDLAQTDTAKRSEIYRTYYIDAGTEGLQDYFGIKVKTMRNFLATHDQKPNFYRAIRKNTFSVDKLKPQMLESMVKLKQLYPQANFPNIYFVIGAFTSGGTSSDNGLLIGLDQGVRTPDIPVDELTLWQRNNFAELKNLPNLIAHELIHFNQEGMKNDTTLLHSVLVEGMADFIGELISGKTANSRLHLWAKGKEKLIWADFKKEMYLNRYYNWIANSNQETAEKPADLGYWVGYQICKAYYNNSTDKQKAISDMLNIKDYNSFYEKSGADKLF</sequence>
<dbReference type="RefSeq" id="WP_184622390.1">
    <property type="nucleotide sequence ID" value="NZ_JACHCC010000001.1"/>
</dbReference>
<accession>A0A7X0IZR0</accession>